<dbReference type="EMBL" id="JALGBI010000001">
    <property type="protein sequence ID" value="MCJ0764535.1"/>
    <property type="molecule type" value="Genomic_DNA"/>
</dbReference>
<name>A0A9X1VX08_9BURK</name>
<dbReference type="InterPro" id="IPR001543">
    <property type="entry name" value="FliN-like_C"/>
</dbReference>
<sequence length="291" mass="31194">MSTSDQPEVVLEQPARALRAWSLAQCEALEQAFTSLAADWARDWGIGPAAGEGAAQVEGARHERGAGLAWAYSKPARHSSDMLIEAHECASLAGIRHGVHASMFGLSPSLLGAGAASESIAMDVVEAALSDWFTRLRQIPGLHGLEQHPAASDANRSASAWSGDVMVRWPWCRGSFFLWLDGGTVETVLSSLSNVGVRSTTTRKPPLVEITQALSGQPIKLRVELDSINLSLGQLETLQVGDIIPLSHQLDRPLHVMDTVGRPVCAAWLGQQQDCLALELCTLDSPSVQNH</sequence>
<keyword evidence="2" id="KW-0966">Cell projection</keyword>
<dbReference type="SUPFAM" id="SSF101801">
    <property type="entry name" value="Surface presentation of antigens (SPOA)"/>
    <property type="match status" value="1"/>
</dbReference>
<reference evidence="2" key="1">
    <citation type="submission" date="2022-03" db="EMBL/GenBank/DDBJ databases">
        <authorList>
            <person name="Woo C.Y."/>
        </authorList>
    </citation>
    <scope>NUCLEOTIDE SEQUENCE</scope>
    <source>
        <strain evidence="2">CYS-02</strain>
    </source>
</reference>
<evidence type="ECO:0000313" key="2">
    <source>
        <dbReference type="EMBL" id="MCJ0764535.1"/>
    </source>
</evidence>
<keyword evidence="2" id="KW-0282">Flagellum</keyword>
<dbReference type="RefSeq" id="WP_243307187.1">
    <property type="nucleotide sequence ID" value="NZ_JALGBI010000001.1"/>
</dbReference>
<proteinExistence type="predicted"/>
<evidence type="ECO:0000313" key="3">
    <source>
        <dbReference type="Proteomes" id="UP001139447"/>
    </source>
</evidence>
<evidence type="ECO:0000259" key="1">
    <source>
        <dbReference type="Pfam" id="PF01052"/>
    </source>
</evidence>
<comment type="caution">
    <text evidence="2">The sequence shown here is derived from an EMBL/GenBank/DDBJ whole genome shotgun (WGS) entry which is preliminary data.</text>
</comment>
<feature type="domain" description="Flagellar motor switch protein FliN-like C-terminal" evidence="1">
    <location>
        <begin position="214"/>
        <end position="279"/>
    </location>
</feature>
<dbReference type="Pfam" id="PF01052">
    <property type="entry name" value="FliMN_C"/>
    <property type="match status" value="1"/>
</dbReference>
<gene>
    <name evidence="2" type="ORF">MMF98_15055</name>
</gene>
<keyword evidence="3" id="KW-1185">Reference proteome</keyword>
<keyword evidence="2" id="KW-0969">Cilium</keyword>
<dbReference type="AlphaFoldDB" id="A0A9X1VX08"/>
<organism evidence="2 3">
    <name type="scientific">Variovorax terrae</name>
    <dbReference type="NCBI Taxonomy" id="2923278"/>
    <lineage>
        <taxon>Bacteria</taxon>
        <taxon>Pseudomonadati</taxon>
        <taxon>Pseudomonadota</taxon>
        <taxon>Betaproteobacteria</taxon>
        <taxon>Burkholderiales</taxon>
        <taxon>Comamonadaceae</taxon>
        <taxon>Variovorax</taxon>
    </lineage>
</organism>
<dbReference type="InterPro" id="IPR036429">
    <property type="entry name" value="SpoA-like_sf"/>
</dbReference>
<accession>A0A9X1VX08</accession>
<dbReference type="Proteomes" id="UP001139447">
    <property type="component" value="Unassembled WGS sequence"/>
</dbReference>
<protein>
    <submittedName>
        <fullName evidence="2">FliM/FliN family flagellar motor C-terminal domain-containing protein</fullName>
    </submittedName>
</protein>
<dbReference type="Gene3D" id="2.30.330.10">
    <property type="entry name" value="SpoA-like"/>
    <property type="match status" value="1"/>
</dbReference>